<reference evidence="15 16" key="2">
    <citation type="journal article" date="2014" name="J. Gen. Appl. Microbiol.">
        <title>The early diverging ascomycetous budding yeast Saitoella complicata has three histone deacetylases belonging to the Clr6, Hos2, and Rpd3 lineages.</title>
        <authorList>
            <person name="Nishida H."/>
            <person name="Matsumoto T."/>
            <person name="Kondo S."/>
            <person name="Hamamoto M."/>
            <person name="Yoshikawa H."/>
        </authorList>
    </citation>
    <scope>NUCLEOTIDE SEQUENCE [LARGE SCALE GENOMIC DNA]</scope>
    <source>
        <strain evidence="15 16">NRRL Y-17804</strain>
    </source>
</reference>
<reference evidence="15 16" key="3">
    <citation type="journal article" date="2015" name="Genome Announc.">
        <title>Draft Genome Sequence of the Archiascomycetous Yeast Saitoella complicata.</title>
        <authorList>
            <person name="Yamauchi K."/>
            <person name="Kondo S."/>
            <person name="Hamamoto M."/>
            <person name="Takahashi Y."/>
            <person name="Ogura Y."/>
            <person name="Hayashi T."/>
            <person name="Nishida H."/>
        </authorList>
    </citation>
    <scope>NUCLEOTIDE SEQUENCE [LARGE SCALE GENOMIC DNA]</scope>
    <source>
        <strain evidence="15 16">NRRL Y-17804</strain>
    </source>
</reference>
<keyword evidence="16" id="KW-1185">Reference proteome</keyword>
<keyword evidence="5 12" id="KW-0812">Transmembrane</keyword>
<dbReference type="PANTHER" id="PTHR14043:SF2">
    <property type="entry name" value="HOMEOBOX PROTEIN CUT"/>
    <property type="match status" value="1"/>
</dbReference>
<feature type="coiled-coil region" evidence="10">
    <location>
        <begin position="136"/>
        <end position="335"/>
    </location>
</feature>
<keyword evidence="7" id="KW-0333">Golgi apparatus</keyword>
<sequence>MADTEQTTFNAALSIWRDIALSSLQKTLDEQGLEIIEAQKESVASRKEIATKTKEFRKLPDDEKLLEVKGLLKLYQTEIDSLTKRAKNAESHFLSLYKVVGEAPDPYPLLEATLDQAVNSAEFDKLKEENASLKAKFTSQEDIDDLKAKLAKAESQIETTAKEREDAKEQELKALIQEKERNWAEKEASLTAQAQGSREQVKELKAEKEIAQARAAVHDAKFDEGVAGRLAELDIVIGDLERANLRVTEVSKRNEELASEVAALKSGRGTASEERAQQLDARVKELEEDLEKVSKTLQKAKEDREMTEGDLKKKIAALEKDLERKGEEAESLRKKLREFDDYDEIKRELEMFKAVEFNTGDSDDEEEEPKPYNTQGSAGAADSGNQSSLEKALHARNKKLTSELTVLRVSQNDLQSQLASLETELARLTHDLDEQRALNSKLENDLLQVNDAKTPGGGGSVAGRTNAGWTVSGWTTAGRTERAGGGRVSPTSSIIGLRDDAPLSSLKIPGSDGGNAGILPIVTQQRDRFRARAAQLEEDLRKQNATIAQLRSEVEGLQKDNVQLYEKTRYLSQYRETSGGVRRTRAEELALDDLEGGNKYGKAYEQSVNPFEAFRGKESARALSSLNGFDKIVYSMSRMVLANKVTRNLFVGYSVFLHLLVMMCLYRLTLMETETATGAGGAWMVQDENGAM</sequence>
<evidence type="ECO:0000256" key="6">
    <source>
        <dbReference type="ARBA" id="ARBA00022989"/>
    </source>
</evidence>
<protein>
    <recommendedName>
        <fullName evidence="3">Protein CASP</fullName>
    </recommendedName>
</protein>
<evidence type="ECO:0000256" key="10">
    <source>
        <dbReference type="SAM" id="Coils"/>
    </source>
</evidence>
<evidence type="ECO:0000256" key="9">
    <source>
        <dbReference type="ARBA" id="ARBA00023136"/>
    </source>
</evidence>
<feature type="coiled-coil region" evidence="10">
    <location>
        <begin position="526"/>
        <end position="567"/>
    </location>
</feature>
<evidence type="ECO:0000256" key="11">
    <source>
        <dbReference type="SAM" id="MobiDB-lite"/>
    </source>
</evidence>
<evidence type="ECO:0000259" key="13">
    <source>
        <dbReference type="Pfam" id="PF08172"/>
    </source>
</evidence>
<comment type="subcellular location">
    <subcellularLocation>
        <location evidence="1">Golgi apparatus membrane</location>
        <topology evidence="1">Single-pass type IV membrane protein</topology>
    </subcellularLocation>
</comment>
<accession>A0A0E9NKY9</accession>
<dbReference type="GO" id="GO:0000139">
    <property type="term" value="C:Golgi membrane"/>
    <property type="evidence" value="ECO:0007669"/>
    <property type="project" value="UniProtKB-SubCell"/>
</dbReference>
<dbReference type="PANTHER" id="PTHR14043">
    <property type="entry name" value="CCAAT DISPLACEMENT PROTEIN-RELATED"/>
    <property type="match status" value="1"/>
</dbReference>
<evidence type="ECO:0000256" key="3">
    <source>
        <dbReference type="ARBA" id="ARBA00018691"/>
    </source>
</evidence>
<evidence type="ECO:0000313" key="16">
    <source>
        <dbReference type="Proteomes" id="UP000033140"/>
    </source>
</evidence>
<proteinExistence type="inferred from homology"/>
<evidence type="ECO:0000256" key="5">
    <source>
        <dbReference type="ARBA" id="ARBA00022692"/>
    </source>
</evidence>
<keyword evidence="8 10" id="KW-0175">Coiled coil</keyword>
<gene>
    <name evidence="15" type="ORF">G7K_4628-t1</name>
</gene>
<evidence type="ECO:0000256" key="2">
    <source>
        <dbReference type="ARBA" id="ARBA00006415"/>
    </source>
</evidence>
<reference evidence="15 16" key="1">
    <citation type="journal article" date="2011" name="J. Gen. Appl. Microbiol.">
        <title>Draft genome sequencing of the enigmatic yeast Saitoella complicata.</title>
        <authorList>
            <person name="Nishida H."/>
            <person name="Hamamoto M."/>
            <person name="Sugiyama J."/>
        </authorList>
    </citation>
    <scope>NUCLEOTIDE SEQUENCE [LARGE SCALE GENOMIC DNA]</scope>
    <source>
        <strain evidence="15 16">NRRL Y-17804</strain>
    </source>
</reference>
<keyword evidence="9 12" id="KW-0472">Membrane</keyword>
<evidence type="ECO:0000256" key="12">
    <source>
        <dbReference type="SAM" id="Phobius"/>
    </source>
</evidence>
<name>A0A0E9NKY9_SAICN</name>
<dbReference type="GO" id="GO:0006891">
    <property type="term" value="P:intra-Golgi vesicle-mediated transport"/>
    <property type="evidence" value="ECO:0007669"/>
    <property type="project" value="InterPro"/>
</dbReference>
<evidence type="ECO:0000256" key="7">
    <source>
        <dbReference type="ARBA" id="ARBA00023034"/>
    </source>
</evidence>
<dbReference type="Pfam" id="PF08172">
    <property type="entry name" value="CASP_C"/>
    <property type="match status" value="1"/>
</dbReference>
<keyword evidence="6 12" id="KW-1133">Transmembrane helix</keyword>
<feature type="domain" description="Cux N-terminal" evidence="14">
    <location>
        <begin position="5"/>
        <end position="117"/>
    </location>
</feature>
<dbReference type="STRING" id="698492.A0A0E9NKY9"/>
<dbReference type="Proteomes" id="UP000033140">
    <property type="component" value="Unassembled WGS sequence"/>
</dbReference>
<feature type="transmembrane region" description="Helical" evidence="12">
    <location>
        <begin position="649"/>
        <end position="668"/>
    </location>
</feature>
<dbReference type="InterPro" id="IPR012955">
    <property type="entry name" value="CASP_C"/>
</dbReference>
<evidence type="ECO:0000313" key="15">
    <source>
        <dbReference type="EMBL" id="GAO50504.1"/>
    </source>
</evidence>
<evidence type="ECO:0000256" key="4">
    <source>
        <dbReference type="ARBA" id="ARBA00022448"/>
    </source>
</evidence>
<dbReference type="EMBL" id="BACD03000033">
    <property type="protein sequence ID" value="GAO50504.1"/>
    <property type="molecule type" value="Genomic_DNA"/>
</dbReference>
<evidence type="ECO:0000256" key="1">
    <source>
        <dbReference type="ARBA" id="ARBA00004409"/>
    </source>
</evidence>
<keyword evidence="4" id="KW-0813">Transport</keyword>
<feature type="compositionally biased region" description="Polar residues" evidence="11">
    <location>
        <begin position="372"/>
        <end position="389"/>
    </location>
</feature>
<evidence type="ECO:0000256" key="8">
    <source>
        <dbReference type="ARBA" id="ARBA00023054"/>
    </source>
</evidence>
<organism evidence="15 16">
    <name type="scientific">Saitoella complicata (strain BCRC 22490 / CBS 7301 / JCM 7358 / NBRC 10748 / NRRL Y-17804)</name>
    <dbReference type="NCBI Taxonomy" id="698492"/>
    <lineage>
        <taxon>Eukaryota</taxon>
        <taxon>Fungi</taxon>
        <taxon>Dikarya</taxon>
        <taxon>Ascomycota</taxon>
        <taxon>Taphrinomycotina</taxon>
        <taxon>Taphrinomycotina incertae sedis</taxon>
        <taxon>Saitoella</taxon>
    </lineage>
</organism>
<comment type="similarity">
    <text evidence="2">Belongs to the CASP family.</text>
</comment>
<dbReference type="OMA" id="WQQEGFN"/>
<evidence type="ECO:0000259" key="14">
    <source>
        <dbReference type="Pfam" id="PF25398"/>
    </source>
</evidence>
<feature type="region of interest" description="Disordered" evidence="11">
    <location>
        <begin position="357"/>
        <end position="392"/>
    </location>
</feature>
<dbReference type="AlphaFoldDB" id="A0A0E9NKY9"/>
<dbReference type="Pfam" id="PF25398">
    <property type="entry name" value="CUX1_N"/>
    <property type="match status" value="1"/>
</dbReference>
<feature type="coiled-coil region" evidence="10">
    <location>
        <begin position="411"/>
        <end position="452"/>
    </location>
</feature>
<dbReference type="InterPro" id="IPR057476">
    <property type="entry name" value="Cux_N"/>
</dbReference>
<comment type="caution">
    <text evidence="15">The sequence shown here is derived from an EMBL/GenBank/DDBJ whole genome shotgun (WGS) entry which is preliminary data.</text>
</comment>
<feature type="domain" description="CASP C-terminal" evidence="13">
    <location>
        <begin position="420"/>
        <end position="669"/>
    </location>
</feature>